<evidence type="ECO:0000256" key="1">
    <source>
        <dbReference type="SAM" id="MobiDB-lite"/>
    </source>
</evidence>
<feature type="region of interest" description="Disordered" evidence="1">
    <location>
        <begin position="39"/>
        <end position="82"/>
    </location>
</feature>
<accession>A0A5B7FXQ8</accession>
<dbReference type="EMBL" id="VSRR010009346">
    <property type="protein sequence ID" value="MPC50207.1"/>
    <property type="molecule type" value="Genomic_DNA"/>
</dbReference>
<keyword evidence="3" id="KW-1185">Reference proteome</keyword>
<dbReference type="Proteomes" id="UP000324222">
    <property type="component" value="Unassembled WGS sequence"/>
</dbReference>
<dbReference type="AlphaFoldDB" id="A0A5B7FXQ8"/>
<reference evidence="2 3" key="1">
    <citation type="submission" date="2019-05" db="EMBL/GenBank/DDBJ databases">
        <title>Another draft genome of Portunus trituberculatus and its Hox gene families provides insights of decapod evolution.</title>
        <authorList>
            <person name="Jeong J.-H."/>
            <person name="Song I."/>
            <person name="Kim S."/>
            <person name="Choi T."/>
            <person name="Kim D."/>
            <person name="Ryu S."/>
            <person name="Kim W."/>
        </authorList>
    </citation>
    <scope>NUCLEOTIDE SEQUENCE [LARGE SCALE GENOMIC DNA]</scope>
    <source>
        <tissue evidence="2">Muscle</tissue>
    </source>
</reference>
<evidence type="ECO:0000313" key="3">
    <source>
        <dbReference type="Proteomes" id="UP000324222"/>
    </source>
</evidence>
<sequence length="82" mass="8634">MHQYIFSLPHPLTRTVPEGVVEGGTCPLRPLPLPRHCATGCGDDQPAGRVKPRAPREDGEGSDANRGVGGGGTGGDHRVRRV</sequence>
<gene>
    <name evidence="2" type="ORF">E2C01_044030</name>
</gene>
<name>A0A5B7FXQ8_PORTR</name>
<comment type="caution">
    <text evidence="2">The sequence shown here is derived from an EMBL/GenBank/DDBJ whole genome shotgun (WGS) entry which is preliminary data.</text>
</comment>
<proteinExistence type="predicted"/>
<evidence type="ECO:0000313" key="2">
    <source>
        <dbReference type="EMBL" id="MPC50207.1"/>
    </source>
</evidence>
<protein>
    <submittedName>
        <fullName evidence="2">Uncharacterized protein</fullName>
    </submittedName>
</protein>
<organism evidence="2 3">
    <name type="scientific">Portunus trituberculatus</name>
    <name type="common">Swimming crab</name>
    <name type="synonym">Neptunus trituberculatus</name>
    <dbReference type="NCBI Taxonomy" id="210409"/>
    <lineage>
        <taxon>Eukaryota</taxon>
        <taxon>Metazoa</taxon>
        <taxon>Ecdysozoa</taxon>
        <taxon>Arthropoda</taxon>
        <taxon>Crustacea</taxon>
        <taxon>Multicrustacea</taxon>
        <taxon>Malacostraca</taxon>
        <taxon>Eumalacostraca</taxon>
        <taxon>Eucarida</taxon>
        <taxon>Decapoda</taxon>
        <taxon>Pleocyemata</taxon>
        <taxon>Brachyura</taxon>
        <taxon>Eubrachyura</taxon>
        <taxon>Portunoidea</taxon>
        <taxon>Portunidae</taxon>
        <taxon>Portuninae</taxon>
        <taxon>Portunus</taxon>
    </lineage>
</organism>